<keyword evidence="9" id="KW-1185">Reference proteome</keyword>
<evidence type="ECO:0000313" key="9">
    <source>
        <dbReference type="Proteomes" id="UP001165422"/>
    </source>
</evidence>
<evidence type="ECO:0000313" key="8">
    <source>
        <dbReference type="EMBL" id="MCC9295386.1"/>
    </source>
</evidence>
<dbReference type="Proteomes" id="UP001165422">
    <property type="component" value="Unassembled WGS sequence"/>
</dbReference>
<dbReference type="InterPro" id="IPR020846">
    <property type="entry name" value="MFS_dom"/>
</dbReference>
<feature type="transmembrane region" description="Helical" evidence="6">
    <location>
        <begin position="65"/>
        <end position="83"/>
    </location>
</feature>
<dbReference type="Gene3D" id="1.20.1250.20">
    <property type="entry name" value="MFS general substrate transporter like domains"/>
    <property type="match status" value="2"/>
</dbReference>
<feature type="transmembrane region" description="Helical" evidence="6">
    <location>
        <begin position="95"/>
        <end position="113"/>
    </location>
</feature>
<feature type="transmembrane region" description="Helical" evidence="6">
    <location>
        <begin position="322"/>
        <end position="339"/>
    </location>
</feature>
<feature type="transmembrane region" description="Helical" evidence="6">
    <location>
        <begin position="186"/>
        <end position="205"/>
    </location>
</feature>
<dbReference type="EMBL" id="JAJJPB010000013">
    <property type="protein sequence ID" value="MCC9295386.1"/>
    <property type="molecule type" value="Genomic_DNA"/>
</dbReference>
<feature type="transmembrane region" description="Helical" evidence="6">
    <location>
        <begin position="345"/>
        <end position="371"/>
    </location>
</feature>
<dbReference type="InterPro" id="IPR051337">
    <property type="entry name" value="OPA_Antiporter"/>
</dbReference>
<organism evidence="8 9">
    <name type="scientific">Clostridium aromativorans</name>
    <dbReference type="NCBI Taxonomy" id="2836848"/>
    <lineage>
        <taxon>Bacteria</taxon>
        <taxon>Bacillati</taxon>
        <taxon>Bacillota</taxon>
        <taxon>Clostridia</taxon>
        <taxon>Eubacteriales</taxon>
        <taxon>Clostridiaceae</taxon>
        <taxon>Clostridium</taxon>
    </lineage>
</organism>
<reference evidence="8" key="1">
    <citation type="submission" date="2021-11" db="EMBL/GenBank/DDBJ databases">
        <authorList>
            <person name="Qingchun L."/>
            <person name="Dong Z."/>
            <person name="Zongwei Q."/>
            <person name="Jia Z."/>
            <person name="Duotao L."/>
        </authorList>
    </citation>
    <scope>NUCLEOTIDE SEQUENCE</scope>
    <source>
        <strain evidence="8">WLY-B-L2</strain>
    </source>
</reference>
<protein>
    <submittedName>
        <fullName evidence="8">Phosphoglycerate transporter protein PgtP</fullName>
    </submittedName>
</protein>
<dbReference type="PROSITE" id="PS50850">
    <property type="entry name" value="MFS"/>
    <property type="match status" value="1"/>
</dbReference>
<evidence type="ECO:0000256" key="6">
    <source>
        <dbReference type="SAM" id="Phobius"/>
    </source>
</evidence>
<dbReference type="InterPro" id="IPR011701">
    <property type="entry name" value="MFS"/>
</dbReference>
<keyword evidence="2" id="KW-0813">Transport</keyword>
<evidence type="ECO:0000259" key="7">
    <source>
        <dbReference type="PROSITE" id="PS50850"/>
    </source>
</evidence>
<comment type="caution">
    <text evidence="8">The sequence shown here is derived from an EMBL/GenBank/DDBJ whole genome shotgun (WGS) entry which is preliminary data.</text>
</comment>
<feature type="transmembrane region" description="Helical" evidence="6">
    <location>
        <begin position="408"/>
        <end position="435"/>
    </location>
</feature>
<keyword evidence="5 6" id="KW-0472">Membrane</keyword>
<gene>
    <name evidence="8" type="primary">pgtP</name>
    <name evidence="8" type="ORF">LN736_11010</name>
</gene>
<evidence type="ECO:0000256" key="1">
    <source>
        <dbReference type="ARBA" id="ARBA00004651"/>
    </source>
</evidence>
<dbReference type="InterPro" id="IPR000849">
    <property type="entry name" value="Sugar_P_transporter"/>
</dbReference>
<feature type="domain" description="Major facilitator superfamily (MFS) profile" evidence="7">
    <location>
        <begin position="31"/>
        <end position="437"/>
    </location>
</feature>
<feature type="transmembrane region" description="Helical" evidence="6">
    <location>
        <begin position="291"/>
        <end position="310"/>
    </location>
</feature>
<evidence type="ECO:0000256" key="2">
    <source>
        <dbReference type="ARBA" id="ARBA00022448"/>
    </source>
</evidence>
<accession>A0ABS8N6D4</accession>
<keyword evidence="3 6" id="KW-0812">Transmembrane</keyword>
<sequence>MISMLKKLNRKSSFKTQESTFCKYEKLRKQLMISIFIGYAGYYFVRKNFPLAAPYLLQEGFDTAQVGILMSVLSASYGISKFLMGIVSDKSSPRVFLSVGIILSAVVNMLLPLADSFKFMLFLIFLNGYFQGMGWPACGKTLSHWFSDGERGTKMCTWNISHNLANGIIAPLTVVGIAIFGSWKGIFYFPAVTAILIGIFCFIFMREDPVSCGLPPIEEYKNDYYCCAKVDNRERELSVKEILFKYILNNKYLWCLAFANIFVYIVRYSILDWCAVYLTTVKGLSQNLTNWFYFFYEYAGIPGVIFAGKLSDITFKGRRGPVSTMSMLLVMLAVMVYWMNPAGNYVVDIMALFITGLLIYIPVTLIGVAAIDLVPKKAAGAAGGFTGLFGYLFGTTFGGIVIGKSIQYYGWTAFFMIIISSCVLGTLFLSLTWNIHNRDRYMENRYLEEI</sequence>
<dbReference type="PANTHER" id="PTHR43826:SF6">
    <property type="entry name" value="GLYCEROL-3-PHOSPHATE TRANSPORTER"/>
    <property type="match status" value="1"/>
</dbReference>
<feature type="transmembrane region" description="Helical" evidence="6">
    <location>
        <begin position="27"/>
        <end position="45"/>
    </location>
</feature>
<dbReference type="Pfam" id="PF07690">
    <property type="entry name" value="MFS_1"/>
    <property type="match status" value="1"/>
</dbReference>
<dbReference type="SUPFAM" id="SSF103473">
    <property type="entry name" value="MFS general substrate transporter"/>
    <property type="match status" value="1"/>
</dbReference>
<dbReference type="PANTHER" id="PTHR43826">
    <property type="entry name" value="GLUCOSE-6-PHOSPHATE EXCHANGER SLC37A4"/>
    <property type="match status" value="1"/>
</dbReference>
<dbReference type="InterPro" id="IPR036259">
    <property type="entry name" value="MFS_trans_sf"/>
</dbReference>
<dbReference type="CDD" id="cd17345">
    <property type="entry name" value="MFS_GlpT"/>
    <property type="match status" value="1"/>
</dbReference>
<feature type="transmembrane region" description="Helical" evidence="6">
    <location>
        <begin position="378"/>
        <end position="402"/>
    </location>
</feature>
<dbReference type="PIRSF" id="PIRSF002808">
    <property type="entry name" value="Hexose_phosphate_transp"/>
    <property type="match status" value="1"/>
</dbReference>
<comment type="subcellular location">
    <subcellularLocation>
        <location evidence="1">Cell membrane</location>
        <topology evidence="1">Multi-pass membrane protein</topology>
    </subcellularLocation>
</comment>
<evidence type="ECO:0000256" key="5">
    <source>
        <dbReference type="ARBA" id="ARBA00023136"/>
    </source>
</evidence>
<name>A0ABS8N6D4_9CLOT</name>
<evidence type="ECO:0000256" key="4">
    <source>
        <dbReference type="ARBA" id="ARBA00022989"/>
    </source>
</evidence>
<proteinExistence type="predicted"/>
<dbReference type="NCBIfam" id="TIGR00881">
    <property type="entry name" value="2A0104"/>
    <property type="match status" value="1"/>
</dbReference>
<feature type="transmembrane region" description="Helical" evidence="6">
    <location>
        <begin position="160"/>
        <end position="180"/>
    </location>
</feature>
<evidence type="ECO:0000256" key="3">
    <source>
        <dbReference type="ARBA" id="ARBA00022692"/>
    </source>
</evidence>
<keyword evidence="4 6" id="KW-1133">Transmembrane helix</keyword>
<feature type="transmembrane region" description="Helical" evidence="6">
    <location>
        <begin position="252"/>
        <end position="271"/>
    </location>
</feature>
<feature type="transmembrane region" description="Helical" evidence="6">
    <location>
        <begin position="119"/>
        <end position="139"/>
    </location>
</feature>